<comment type="caution">
    <text evidence="1">The sequence shown here is derived from an EMBL/GenBank/DDBJ whole genome shotgun (WGS) entry which is preliminary data.</text>
</comment>
<dbReference type="EMBL" id="JAFEKC020000026">
    <property type="protein sequence ID" value="KAK0506907.1"/>
    <property type="molecule type" value="Genomic_DNA"/>
</dbReference>
<reference evidence="1" key="1">
    <citation type="submission" date="2023-03" db="EMBL/GenBank/DDBJ databases">
        <title>Complete genome of Cladonia borealis.</title>
        <authorList>
            <person name="Park H."/>
        </authorList>
    </citation>
    <scope>NUCLEOTIDE SEQUENCE</scope>
    <source>
        <strain evidence="1">ANT050790</strain>
    </source>
</reference>
<sequence>MATQVPNTITGITIKSAPHSANLIGSGYTQPSFKPITTVDSLLATSCFRKSLECKTILPSTYEPYLSSPETTTLYASTNGFVKGSIDTYNQHHHLIIRPEDVWFAILTQFSCYVSVHAEELVPNSLGMRARKSSQLRG</sequence>
<accession>A0AA39UX49</accession>
<dbReference type="AlphaFoldDB" id="A0AA39UX49"/>
<dbReference type="Pfam" id="PF14388">
    <property type="entry name" value="DUF4419"/>
    <property type="match status" value="1"/>
</dbReference>
<keyword evidence="2" id="KW-1185">Reference proteome</keyword>
<proteinExistence type="predicted"/>
<evidence type="ECO:0000313" key="1">
    <source>
        <dbReference type="EMBL" id="KAK0506907.1"/>
    </source>
</evidence>
<organism evidence="1 2">
    <name type="scientific">Cladonia borealis</name>
    <dbReference type="NCBI Taxonomy" id="184061"/>
    <lineage>
        <taxon>Eukaryota</taxon>
        <taxon>Fungi</taxon>
        <taxon>Dikarya</taxon>
        <taxon>Ascomycota</taxon>
        <taxon>Pezizomycotina</taxon>
        <taxon>Lecanoromycetes</taxon>
        <taxon>OSLEUM clade</taxon>
        <taxon>Lecanoromycetidae</taxon>
        <taxon>Lecanorales</taxon>
        <taxon>Lecanorineae</taxon>
        <taxon>Cladoniaceae</taxon>
        <taxon>Cladonia</taxon>
    </lineage>
</organism>
<dbReference type="PANTHER" id="PTHR31252:SF11">
    <property type="entry name" value="DUF4419 DOMAIN-CONTAINING PROTEIN"/>
    <property type="match status" value="1"/>
</dbReference>
<dbReference type="PANTHER" id="PTHR31252">
    <property type="entry name" value="DUF4419 DOMAIN-CONTAINING PROTEIN"/>
    <property type="match status" value="1"/>
</dbReference>
<name>A0AA39UX49_9LECA</name>
<protein>
    <submittedName>
        <fullName evidence="1">Uncharacterized protein</fullName>
    </submittedName>
</protein>
<gene>
    <name evidence="1" type="ORF">JMJ35_010607</name>
</gene>
<evidence type="ECO:0000313" key="2">
    <source>
        <dbReference type="Proteomes" id="UP001166286"/>
    </source>
</evidence>
<dbReference type="Proteomes" id="UP001166286">
    <property type="component" value="Unassembled WGS sequence"/>
</dbReference>
<dbReference type="InterPro" id="IPR025533">
    <property type="entry name" value="DUF4419"/>
</dbReference>